<dbReference type="HAMAP" id="MF_00766">
    <property type="entry name" value="PGT_MtgA"/>
    <property type="match status" value="1"/>
</dbReference>
<evidence type="ECO:0000256" key="9">
    <source>
        <dbReference type="ARBA" id="ARBA00023136"/>
    </source>
</evidence>
<name>B5YHG9_THEYD</name>
<organism evidence="14 15">
    <name type="scientific">Thermodesulfovibrio yellowstonii (strain ATCC 51303 / DSM 11347 / YP87)</name>
    <dbReference type="NCBI Taxonomy" id="289376"/>
    <lineage>
        <taxon>Bacteria</taxon>
        <taxon>Pseudomonadati</taxon>
        <taxon>Nitrospirota</taxon>
        <taxon>Thermodesulfovibrionia</taxon>
        <taxon>Thermodesulfovibrionales</taxon>
        <taxon>Thermodesulfovibrionaceae</taxon>
        <taxon>Thermodesulfovibrio</taxon>
    </lineage>
</organism>
<evidence type="ECO:0000256" key="6">
    <source>
        <dbReference type="ARBA" id="ARBA00022960"/>
    </source>
</evidence>
<evidence type="ECO:0000256" key="3">
    <source>
        <dbReference type="ARBA" id="ARBA00022676"/>
    </source>
</evidence>
<dbReference type="EMBL" id="CP001147">
    <property type="protein sequence ID" value="ACI21050.1"/>
    <property type="molecule type" value="Genomic_DNA"/>
</dbReference>
<feature type="domain" description="Glycosyl transferase family 51" evidence="13">
    <location>
        <begin position="61"/>
        <end position="226"/>
    </location>
</feature>
<comment type="similarity">
    <text evidence="11">Belongs to the glycosyltransferase 51 family.</text>
</comment>
<comment type="pathway">
    <text evidence="11">Cell wall biogenesis; peptidoglycan biosynthesis.</text>
</comment>
<evidence type="ECO:0000256" key="4">
    <source>
        <dbReference type="ARBA" id="ARBA00022679"/>
    </source>
</evidence>
<dbReference type="SUPFAM" id="SSF53955">
    <property type="entry name" value="Lysozyme-like"/>
    <property type="match status" value="1"/>
</dbReference>
<dbReference type="EC" id="2.4.99.28" evidence="11"/>
<evidence type="ECO:0000256" key="2">
    <source>
        <dbReference type="ARBA" id="ARBA00022519"/>
    </source>
</evidence>
<keyword evidence="9 11" id="KW-0472">Membrane</keyword>
<dbReference type="GO" id="GO:0008955">
    <property type="term" value="F:peptidoglycan glycosyltransferase activity"/>
    <property type="evidence" value="ECO:0000318"/>
    <property type="project" value="GO_Central"/>
</dbReference>
<sequence length="271" mass="31411">MDMLKWIFRGLIIVFVSYIIYIVGYPFMVDVSSLKKKNPELTAMMKYRIKQWERDGKKIKIKKMWIPVNRVSPYLVKAVLIGEDDKFYSHSGFDIEGIKKAIEKDIKEKKLKYGGSTITQQLAKNLYLTPSKNPVRKIQEAIITWRLEKTLSKKRILELYLNVAEWGEGIFGAEAASRHYFGKSASELNAIEAARLAASLPNPIKYSPVGNSRFIEKRTNLIYFIMQKRGIIKEEYTEPEEKDSVPVLEEKQEEKELPSIQKDESVQPQLK</sequence>
<evidence type="ECO:0000256" key="11">
    <source>
        <dbReference type="HAMAP-Rule" id="MF_00766"/>
    </source>
</evidence>
<feature type="region of interest" description="Disordered" evidence="12">
    <location>
        <begin position="236"/>
        <end position="271"/>
    </location>
</feature>
<dbReference type="GO" id="GO:0071555">
    <property type="term" value="P:cell wall organization"/>
    <property type="evidence" value="ECO:0007669"/>
    <property type="project" value="UniProtKB-KW"/>
</dbReference>
<keyword evidence="15" id="KW-1185">Reference proteome</keyword>
<reference evidence="14 15" key="2">
    <citation type="journal article" date="2015" name="Genome Announc.">
        <title>Genome Sequence of the Sulfate-Reducing Thermophilic Bacterium Thermodesulfovibrio yellowstonii Strain DSM 11347T (Phylum Nitrospirae).</title>
        <authorList>
            <person name="Bhatnagar S."/>
            <person name="Badger J.H."/>
            <person name="Madupu R."/>
            <person name="Khouri H.M."/>
            <person name="O'Connor E.M."/>
            <person name="Robb F.T."/>
            <person name="Ward N.L."/>
            <person name="Eisen J.A."/>
        </authorList>
    </citation>
    <scope>NUCLEOTIDE SEQUENCE [LARGE SCALE GENOMIC DNA]</scope>
    <source>
        <strain evidence="15">ATCC 51303 / DSM 11347 / YP87</strain>
    </source>
</reference>
<dbReference type="InterPro" id="IPR001264">
    <property type="entry name" value="Glyco_trans_51"/>
</dbReference>
<keyword evidence="4 11" id="KW-0808">Transferase</keyword>
<dbReference type="Pfam" id="PF00912">
    <property type="entry name" value="Transgly"/>
    <property type="match status" value="1"/>
</dbReference>
<dbReference type="PANTHER" id="PTHR30400:SF0">
    <property type="entry name" value="BIOSYNTHETIC PEPTIDOGLYCAN TRANSGLYCOSYLASE"/>
    <property type="match status" value="1"/>
</dbReference>
<dbReference type="GO" id="GO:0009252">
    <property type="term" value="P:peptidoglycan biosynthetic process"/>
    <property type="evidence" value="ECO:0000318"/>
    <property type="project" value="GO_Central"/>
</dbReference>
<evidence type="ECO:0000256" key="12">
    <source>
        <dbReference type="SAM" id="MobiDB-lite"/>
    </source>
</evidence>
<dbReference type="Gene3D" id="1.10.3810.10">
    <property type="entry name" value="Biosynthetic peptidoglycan transglycosylase-like"/>
    <property type="match status" value="1"/>
</dbReference>
<dbReference type="KEGG" id="tye:THEYE_A0140"/>
<dbReference type="GO" id="GO:0009274">
    <property type="term" value="C:peptidoglycan-based cell wall"/>
    <property type="evidence" value="ECO:0007669"/>
    <property type="project" value="InterPro"/>
</dbReference>
<comment type="subcellular location">
    <subcellularLocation>
        <location evidence="11">Cell inner membrane</location>
        <topology evidence="11">Single-pass membrane protein</topology>
    </subcellularLocation>
</comment>
<dbReference type="GO" id="GO:0005886">
    <property type="term" value="C:plasma membrane"/>
    <property type="evidence" value="ECO:0000318"/>
    <property type="project" value="GO_Central"/>
</dbReference>
<keyword evidence="10 11" id="KW-0961">Cell wall biogenesis/degradation</keyword>
<feature type="compositionally biased region" description="Basic and acidic residues" evidence="12">
    <location>
        <begin position="242"/>
        <end position="265"/>
    </location>
</feature>
<evidence type="ECO:0000256" key="8">
    <source>
        <dbReference type="ARBA" id="ARBA00022989"/>
    </source>
</evidence>
<dbReference type="EnsemblBacteria" id="ACI21050">
    <property type="protein sequence ID" value="ACI21050"/>
    <property type="gene ID" value="THEYE_A0140"/>
</dbReference>
<feature type="transmembrane region" description="Helical" evidence="11">
    <location>
        <begin position="6"/>
        <end position="28"/>
    </location>
</feature>
<reference evidence="15" key="1">
    <citation type="submission" date="2008-08" db="EMBL/GenBank/DDBJ databases">
        <title>The complete genome sequence of Thermodesulfovibrio yellowstonii strain ATCC 51303 / DSM 11347 / YP87.</title>
        <authorList>
            <person name="Dodson R.J."/>
            <person name="Durkin A.S."/>
            <person name="Wu M."/>
            <person name="Eisen J."/>
            <person name="Sutton G."/>
        </authorList>
    </citation>
    <scope>NUCLEOTIDE SEQUENCE [LARGE SCALE GENOMIC DNA]</scope>
    <source>
        <strain evidence="15">ATCC 51303 / DSM 11347 / YP87</strain>
    </source>
</reference>
<dbReference type="HOGENOM" id="CLU_006354_1_0_0"/>
<dbReference type="InterPro" id="IPR011812">
    <property type="entry name" value="Pep_trsgly"/>
</dbReference>
<keyword evidence="8 11" id="KW-1133">Transmembrane helix</keyword>
<keyword evidence="7 11" id="KW-0573">Peptidoglycan synthesis</keyword>
<dbReference type="AlphaFoldDB" id="B5YHG9"/>
<evidence type="ECO:0000256" key="5">
    <source>
        <dbReference type="ARBA" id="ARBA00022692"/>
    </source>
</evidence>
<protein>
    <recommendedName>
        <fullName evidence="11">Biosynthetic peptidoglycan transglycosylase</fullName>
        <ecNumber evidence="11">2.4.99.28</ecNumber>
    </recommendedName>
    <alternativeName>
        <fullName evidence="11">Glycan polymerase</fullName>
    </alternativeName>
    <alternativeName>
        <fullName evidence="11">Peptidoglycan glycosyltransferase MtgA</fullName>
        <shortName evidence="11">PGT</shortName>
    </alternativeName>
</protein>
<dbReference type="CAZy" id="GT51">
    <property type="family name" value="Glycosyltransferase Family 51"/>
</dbReference>
<accession>B5YHG9</accession>
<dbReference type="FunCoup" id="B5YHG9">
    <property type="interactions" value="128"/>
</dbReference>
<proteinExistence type="inferred from homology"/>
<dbReference type="GO" id="GO:0008360">
    <property type="term" value="P:regulation of cell shape"/>
    <property type="evidence" value="ECO:0007669"/>
    <property type="project" value="UniProtKB-KW"/>
</dbReference>
<dbReference type="STRING" id="289376.THEYE_A0140"/>
<dbReference type="NCBIfam" id="TIGR02070">
    <property type="entry name" value="mono_pep_trsgly"/>
    <property type="match status" value="1"/>
</dbReference>
<comment type="function">
    <text evidence="11">Peptidoglycan polymerase that catalyzes glycan chain elongation from lipid-linked precursors.</text>
</comment>
<dbReference type="PATRIC" id="fig|289376.4.peg.137"/>
<evidence type="ECO:0000256" key="10">
    <source>
        <dbReference type="ARBA" id="ARBA00023316"/>
    </source>
</evidence>
<keyword evidence="5 11" id="KW-0812">Transmembrane</keyword>
<keyword evidence="6 11" id="KW-0133">Cell shape</keyword>
<keyword evidence="1 11" id="KW-1003">Cell membrane</keyword>
<dbReference type="GO" id="GO:0016763">
    <property type="term" value="F:pentosyltransferase activity"/>
    <property type="evidence" value="ECO:0007669"/>
    <property type="project" value="InterPro"/>
</dbReference>
<dbReference type="InterPro" id="IPR023346">
    <property type="entry name" value="Lysozyme-like_dom_sf"/>
</dbReference>
<evidence type="ECO:0000256" key="7">
    <source>
        <dbReference type="ARBA" id="ARBA00022984"/>
    </source>
</evidence>
<evidence type="ECO:0000313" key="14">
    <source>
        <dbReference type="EMBL" id="ACI21050.1"/>
    </source>
</evidence>
<dbReference type="InterPro" id="IPR036950">
    <property type="entry name" value="PBP_transglycosylase"/>
</dbReference>
<gene>
    <name evidence="11 14" type="primary">mtgA</name>
    <name evidence="14" type="ordered locus">THEYE_A0140</name>
</gene>
<keyword evidence="2 11" id="KW-0997">Cell inner membrane</keyword>
<keyword evidence="3 11" id="KW-0328">Glycosyltransferase</keyword>
<evidence type="ECO:0000313" key="15">
    <source>
        <dbReference type="Proteomes" id="UP000000718"/>
    </source>
</evidence>
<dbReference type="UniPathway" id="UPA00219"/>
<dbReference type="OrthoDB" id="9766909at2"/>
<evidence type="ECO:0000256" key="1">
    <source>
        <dbReference type="ARBA" id="ARBA00022475"/>
    </source>
</evidence>
<dbReference type="Proteomes" id="UP000000718">
    <property type="component" value="Chromosome"/>
</dbReference>
<evidence type="ECO:0000259" key="13">
    <source>
        <dbReference type="Pfam" id="PF00912"/>
    </source>
</evidence>
<comment type="catalytic activity">
    <reaction evidence="11">
        <text>[GlcNAc-(1-&gt;4)-Mur2Ac(oyl-L-Ala-gamma-D-Glu-L-Lys-D-Ala-D-Ala)](n)-di-trans,octa-cis-undecaprenyl diphosphate + beta-D-GlcNAc-(1-&gt;4)-Mur2Ac(oyl-L-Ala-gamma-D-Glu-L-Lys-D-Ala-D-Ala)-di-trans,octa-cis-undecaprenyl diphosphate = [GlcNAc-(1-&gt;4)-Mur2Ac(oyl-L-Ala-gamma-D-Glu-L-Lys-D-Ala-D-Ala)](n+1)-di-trans,octa-cis-undecaprenyl diphosphate + di-trans,octa-cis-undecaprenyl diphosphate + H(+)</text>
        <dbReference type="Rhea" id="RHEA:23708"/>
        <dbReference type="Rhea" id="RHEA-COMP:9602"/>
        <dbReference type="Rhea" id="RHEA-COMP:9603"/>
        <dbReference type="ChEBI" id="CHEBI:15378"/>
        <dbReference type="ChEBI" id="CHEBI:58405"/>
        <dbReference type="ChEBI" id="CHEBI:60033"/>
        <dbReference type="ChEBI" id="CHEBI:78435"/>
        <dbReference type="EC" id="2.4.99.28"/>
    </reaction>
</comment>
<dbReference type="InParanoid" id="B5YHG9"/>
<dbReference type="eggNOG" id="COG0744">
    <property type="taxonomic scope" value="Bacteria"/>
</dbReference>
<dbReference type="PANTHER" id="PTHR30400">
    <property type="entry name" value="MONOFUNCTIONAL BIOSYNTHETIC PEPTIDOGLYCAN TRANSGLYCOSYLASE"/>
    <property type="match status" value="1"/>
</dbReference>